<keyword evidence="3" id="KW-1185">Reference proteome</keyword>
<evidence type="ECO:0000313" key="2">
    <source>
        <dbReference type="EMBL" id="PWN36871.1"/>
    </source>
</evidence>
<evidence type="ECO:0000313" key="3">
    <source>
        <dbReference type="Proteomes" id="UP000245771"/>
    </source>
</evidence>
<evidence type="ECO:0000256" key="1">
    <source>
        <dbReference type="SAM" id="MobiDB-lite"/>
    </source>
</evidence>
<dbReference type="InParanoid" id="A0A316VLC1"/>
<sequence>MKTLKREIRRKLETQANTVANLPIKVFQRWKNKAGRFREMQRQQTKRRGQRKQKMRESKTTKDLDNGNPSIRKVKQILSPADKKAAEIRAANTAALGQLSTTPKFMQKLKDRAVLPSTVNKTPSHKNAK</sequence>
<name>A0A316VLC1_9BASI</name>
<feature type="compositionally biased region" description="Basic and acidic residues" evidence="1">
    <location>
        <begin position="55"/>
        <end position="65"/>
    </location>
</feature>
<organism evidence="2 3">
    <name type="scientific">Meira miltonrushii</name>
    <dbReference type="NCBI Taxonomy" id="1280837"/>
    <lineage>
        <taxon>Eukaryota</taxon>
        <taxon>Fungi</taxon>
        <taxon>Dikarya</taxon>
        <taxon>Basidiomycota</taxon>
        <taxon>Ustilaginomycotina</taxon>
        <taxon>Exobasidiomycetes</taxon>
        <taxon>Exobasidiales</taxon>
        <taxon>Brachybasidiaceae</taxon>
        <taxon>Meira</taxon>
    </lineage>
</organism>
<dbReference type="EMBL" id="KZ819602">
    <property type="protein sequence ID" value="PWN36871.1"/>
    <property type="molecule type" value="Genomic_DNA"/>
</dbReference>
<gene>
    <name evidence="2" type="ORF">FA14DRAFT_152293</name>
</gene>
<dbReference type="RefSeq" id="XP_025357173.1">
    <property type="nucleotide sequence ID" value="XM_025497521.1"/>
</dbReference>
<protein>
    <submittedName>
        <fullName evidence="2">Uncharacterized protein</fullName>
    </submittedName>
</protein>
<feature type="compositionally biased region" description="Basic residues" evidence="1">
    <location>
        <begin position="44"/>
        <end position="54"/>
    </location>
</feature>
<feature type="region of interest" description="Disordered" evidence="1">
    <location>
        <begin position="94"/>
        <end position="129"/>
    </location>
</feature>
<reference evidence="2 3" key="1">
    <citation type="journal article" date="2018" name="Mol. Biol. Evol.">
        <title>Broad Genomic Sampling Reveals a Smut Pathogenic Ancestry of the Fungal Clade Ustilaginomycotina.</title>
        <authorList>
            <person name="Kijpornyongpan T."/>
            <person name="Mondo S.J."/>
            <person name="Barry K."/>
            <person name="Sandor L."/>
            <person name="Lee J."/>
            <person name="Lipzen A."/>
            <person name="Pangilinan J."/>
            <person name="LaButti K."/>
            <person name="Hainaut M."/>
            <person name="Henrissat B."/>
            <person name="Grigoriev I.V."/>
            <person name="Spatafora J.W."/>
            <person name="Aime M.C."/>
        </authorList>
    </citation>
    <scope>NUCLEOTIDE SEQUENCE [LARGE SCALE GENOMIC DNA]</scope>
    <source>
        <strain evidence="2 3">MCA 3882</strain>
    </source>
</reference>
<dbReference type="GeneID" id="37019302"/>
<dbReference type="AlphaFoldDB" id="A0A316VLC1"/>
<proteinExistence type="predicted"/>
<dbReference type="Proteomes" id="UP000245771">
    <property type="component" value="Unassembled WGS sequence"/>
</dbReference>
<feature type="region of interest" description="Disordered" evidence="1">
    <location>
        <begin position="33"/>
        <end position="82"/>
    </location>
</feature>
<accession>A0A316VLC1</accession>